<evidence type="ECO:0000256" key="1">
    <source>
        <dbReference type="SAM" id="MobiDB-lite"/>
    </source>
</evidence>
<dbReference type="InterPro" id="IPR016187">
    <property type="entry name" value="CTDL_fold"/>
</dbReference>
<dbReference type="KEGG" id="tps:THAPSDRAFT_8019"/>
<dbReference type="InterPro" id="IPR027625">
    <property type="entry name" value="OvoA_Cterm"/>
</dbReference>
<name>B8C863_THAPS</name>
<dbReference type="NCBIfam" id="TIGR04344">
    <property type="entry name" value="ovoA_Nterm"/>
    <property type="match status" value="1"/>
</dbReference>
<dbReference type="SUPFAM" id="SSF56436">
    <property type="entry name" value="C-type lectin-like"/>
    <property type="match status" value="1"/>
</dbReference>
<reference evidence="3 4" key="1">
    <citation type="journal article" date="2004" name="Science">
        <title>The genome of the diatom Thalassiosira pseudonana: ecology, evolution, and metabolism.</title>
        <authorList>
            <person name="Armbrust E.V."/>
            <person name="Berges J.A."/>
            <person name="Bowler C."/>
            <person name="Green B.R."/>
            <person name="Martinez D."/>
            <person name="Putnam N.H."/>
            <person name="Zhou S."/>
            <person name="Allen A.E."/>
            <person name="Apt K.E."/>
            <person name="Bechner M."/>
            <person name="Brzezinski M.A."/>
            <person name="Chaal B.K."/>
            <person name="Chiovitti A."/>
            <person name="Davis A.K."/>
            <person name="Demarest M.S."/>
            <person name="Detter J.C."/>
            <person name="Glavina T."/>
            <person name="Goodstein D."/>
            <person name="Hadi M.Z."/>
            <person name="Hellsten U."/>
            <person name="Hildebrand M."/>
            <person name="Jenkins B.D."/>
            <person name="Jurka J."/>
            <person name="Kapitonov V.V."/>
            <person name="Kroger N."/>
            <person name="Lau W.W."/>
            <person name="Lane T.W."/>
            <person name="Larimer F.W."/>
            <person name="Lippmeier J.C."/>
            <person name="Lucas S."/>
            <person name="Medina M."/>
            <person name="Montsant A."/>
            <person name="Obornik M."/>
            <person name="Parker M.S."/>
            <person name="Palenik B."/>
            <person name="Pazour G.J."/>
            <person name="Richardson P.M."/>
            <person name="Rynearson T.A."/>
            <person name="Saito M.A."/>
            <person name="Schwartz D.C."/>
            <person name="Thamatrakoln K."/>
            <person name="Valentin K."/>
            <person name="Vardi A."/>
            <person name="Wilkerson F.P."/>
            <person name="Rokhsar D.S."/>
        </authorList>
    </citation>
    <scope>NUCLEOTIDE SEQUENCE [LARGE SCALE GENOMIC DNA]</scope>
    <source>
        <strain evidence="3 4">CCMP1335</strain>
    </source>
</reference>
<dbReference type="SUPFAM" id="SSF53335">
    <property type="entry name" value="S-adenosyl-L-methionine-dependent methyltransferases"/>
    <property type="match status" value="1"/>
</dbReference>
<dbReference type="CDD" id="cd02440">
    <property type="entry name" value="AdoMet_MTases"/>
    <property type="match status" value="1"/>
</dbReference>
<dbReference type="InterPro" id="IPR005532">
    <property type="entry name" value="SUMF_dom"/>
</dbReference>
<dbReference type="OMA" id="WQWTETP"/>
<dbReference type="GO" id="GO:0120147">
    <property type="term" value="F:formylglycine-generating oxidase activity"/>
    <property type="evidence" value="ECO:0000318"/>
    <property type="project" value="GO_Central"/>
</dbReference>
<dbReference type="NCBIfam" id="TIGR04345">
    <property type="entry name" value="ovoA_Cterm"/>
    <property type="match status" value="1"/>
</dbReference>
<evidence type="ECO:0000259" key="2">
    <source>
        <dbReference type="Pfam" id="PF03781"/>
    </source>
</evidence>
<evidence type="ECO:0000313" key="4">
    <source>
        <dbReference type="Proteomes" id="UP000001449"/>
    </source>
</evidence>
<dbReference type="Gene3D" id="3.90.1580.10">
    <property type="entry name" value="paralog of FGE (formylglycine-generating enzyme)"/>
    <property type="match status" value="1"/>
</dbReference>
<dbReference type="Pfam" id="PF03781">
    <property type="entry name" value="FGE-sulfatase"/>
    <property type="match status" value="1"/>
</dbReference>
<dbReference type="Pfam" id="PF13489">
    <property type="entry name" value="Methyltransf_23"/>
    <property type="match status" value="1"/>
</dbReference>
<dbReference type="InParanoid" id="B8C863"/>
<dbReference type="InterPro" id="IPR042095">
    <property type="entry name" value="SUMF_sf"/>
</dbReference>
<protein>
    <recommendedName>
        <fullName evidence="2">Sulfatase-modifying factor enzyme-like domain-containing protein</fullName>
    </recommendedName>
</protein>
<dbReference type="PANTHER" id="PTHR23150">
    <property type="entry name" value="SULFATASE MODIFYING FACTOR 1, 2"/>
    <property type="match status" value="1"/>
</dbReference>
<dbReference type="Proteomes" id="UP000001449">
    <property type="component" value="Chromosome 9"/>
</dbReference>
<dbReference type="InterPro" id="IPR051043">
    <property type="entry name" value="Sulfatase_Mod_Factor_Kinase"/>
</dbReference>
<dbReference type="STRING" id="35128.B8C863"/>
<dbReference type="AlphaFoldDB" id="B8C863"/>
<accession>B8C863</accession>
<proteinExistence type="predicted"/>
<dbReference type="HOGENOM" id="CLU_019343_0_0_1"/>
<dbReference type="EMBL" id="CM000645">
    <property type="protein sequence ID" value="EED90229.1"/>
    <property type="molecule type" value="Genomic_DNA"/>
</dbReference>
<dbReference type="RefSeq" id="XP_002292254.1">
    <property type="nucleotide sequence ID" value="XM_002292218.1"/>
</dbReference>
<dbReference type="PANTHER" id="PTHR23150:SF26">
    <property type="entry name" value="GENERIC METHYLTRANSFERASE"/>
    <property type="match status" value="1"/>
</dbReference>
<dbReference type="InterPro" id="IPR027577">
    <property type="entry name" value="OvoA_Nterm"/>
</dbReference>
<dbReference type="FunFam" id="3.40.50.150:FF:001155">
    <property type="entry name" value="Predicted protein"/>
    <property type="match status" value="1"/>
</dbReference>
<feature type="region of interest" description="Disordered" evidence="1">
    <location>
        <begin position="31"/>
        <end position="52"/>
    </location>
</feature>
<keyword evidence="4" id="KW-1185">Reference proteome</keyword>
<feature type="domain" description="Sulfatase-modifying factor enzyme-like" evidence="2">
    <location>
        <begin position="405"/>
        <end position="684"/>
    </location>
</feature>
<evidence type="ECO:0000313" key="3">
    <source>
        <dbReference type="EMBL" id="EED90229.1"/>
    </source>
</evidence>
<organism evidence="3 4">
    <name type="scientific">Thalassiosira pseudonana</name>
    <name type="common">Marine diatom</name>
    <name type="synonym">Cyclotella nana</name>
    <dbReference type="NCBI Taxonomy" id="35128"/>
    <lineage>
        <taxon>Eukaryota</taxon>
        <taxon>Sar</taxon>
        <taxon>Stramenopiles</taxon>
        <taxon>Ochrophyta</taxon>
        <taxon>Bacillariophyta</taxon>
        <taxon>Coscinodiscophyceae</taxon>
        <taxon>Thalassiosirophycidae</taxon>
        <taxon>Thalassiosirales</taxon>
        <taxon>Thalassiosiraceae</taxon>
        <taxon>Thalassiosira</taxon>
    </lineage>
</organism>
<dbReference type="InterPro" id="IPR029063">
    <property type="entry name" value="SAM-dependent_MTases_sf"/>
</dbReference>
<dbReference type="PaxDb" id="35128-Thaps8019"/>
<dbReference type="Gene3D" id="3.40.50.150">
    <property type="entry name" value="Vaccinia Virus protein VP39"/>
    <property type="match status" value="1"/>
</dbReference>
<feature type="compositionally biased region" description="Polar residues" evidence="1">
    <location>
        <begin position="42"/>
        <end position="52"/>
    </location>
</feature>
<sequence>MIFQSFKRSNLRVDMLPARVVGSRIGSSVSASTSSARRSINHPYSSANGLPSATSASSRAFTNASLNPVLLTSETVVSRPTLSRTVFPSLSLMDSSCKTPHGNPSTMAFLGIRNKSSGAAFRDQCEEDHEVGSYTVMDAGGSSSVEGISVGRSHREAWMVNLGRGDDEWLKRPRDVHWFTGKAPSVCPGVDDEGVLRSLPLPNLSKVTRQSAKEYFDNSWTLFEALFAGLKGEEPFYRPPVHGLRHPQIFYYGHTPCLYINKLRVAGVLTKPVNPYFESIFEVGVDEMLWDDMHKNDMVWPTVSEVYEYRKDVYDTVVEAIMTHPSLEDNGGKDPVVVNQEHPMWALFMGFEHERIHLETSSVLFRETPIELVQRPECWPPLHPSVGEYSTKTTQPLEGVDYPKNSMVPVEGRAVHLGKPLDFPSYGWDNEYGERTVEVPNFQASKYMITNGEFWQFVAEGGYRNKEYWCDDGWAWRQYRNMKWPFFWKPLGPQGSHEYGLRTIFEEIPMQWDWPVDCTYYESKAYCRWKTSKDGLLMSKPYRVLTEAEHQIIRHSEHNLDSARSSSSADKVMTTSGMDFPLGETGANLNMAYSSHNPVDFFNPSQTGHNDTVGNAWEWTEDHFNPLKNFEAHHVYDDFSTPCFDGKHSMIVGGSFMSTGDEASVFARFHFRPHFLQHSGFRLVVSDEDAPATHLYHGSFAGQAAARDETSVDEANDTKTNNVYESDSLLSMYLGLHFPLSGANEEVDPILNHGTNTPNHGLRFPQRVAALLCSLKPARTNNRVLDVGCAVGGSSFELAKSFDHVEAFDFSGNFVAAAKRMQSGEQLTFQIPIEGDIYEEVSVVQEPGVDATVMNKIHFFQGDACSLSEYTETKEGFGTFDGVILSNLLCRLPDPMTCLTAMPQIVNEGGVVVMVTPFTWLEEFTPRSKWLGGFHDPVSQEPMYSKDKLKEIMEELGFDKIHEEQMPLVIREHRRKYQYIISEATGWRKK</sequence>
<reference evidence="3 4" key="2">
    <citation type="journal article" date="2008" name="Nature">
        <title>The Phaeodactylum genome reveals the evolutionary history of diatom genomes.</title>
        <authorList>
            <person name="Bowler C."/>
            <person name="Allen A.E."/>
            <person name="Badger J.H."/>
            <person name="Grimwood J."/>
            <person name="Jabbari K."/>
            <person name="Kuo A."/>
            <person name="Maheswari U."/>
            <person name="Martens C."/>
            <person name="Maumus F."/>
            <person name="Otillar R.P."/>
            <person name="Rayko E."/>
            <person name="Salamov A."/>
            <person name="Vandepoele K."/>
            <person name="Beszteri B."/>
            <person name="Gruber A."/>
            <person name="Heijde M."/>
            <person name="Katinka M."/>
            <person name="Mock T."/>
            <person name="Valentin K."/>
            <person name="Verret F."/>
            <person name="Berges J.A."/>
            <person name="Brownlee C."/>
            <person name="Cadoret J.P."/>
            <person name="Chiovitti A."/>
            <person name="Choi C.J."/>
            <person name="Coesel S."/>
            <person name="De Martino A."/>
            <person name="Detter J.C."/>
            <person name="Durkin C."/>
            <person name="Falciatore A."/>
            <person name="Fournet J."/>
            <person name="Haruta M."/>
            <person name="Huysman M.J."/>
            <person name="Jenkins B.D."/>
            <person name="Jiroutova K."/>
            <person name="Jorgensen R.E."/>
            <person name="Joubert Y."/>
            <person name="Kaplan A."/>
            <person name="Kroger N."/>
            <person name="Kroth P.G."/>
            <person name="La Roche J."/>
            <person name="Lindquist E."/>
            <person name="Lommer M."/>
            <person name="Martin-Jezequel V."/>
            <person name="Lopez P.J."/>
            <person name="Lucas S."/>
            <person name="Mangogna M."/>
            <person name="McGinnis K."/>
            <person name="Medlin L.K."/>
            <person name="Montsant A."/>
            <person name="Oudot-Le Secq M.P."/>
            <person name="Napoli C."/>
            <person name="Obornik M."/>
            <person name="Parker M.S."/>
            <person name="Petit J.L."/>
            <person name="Porcel B.M."/>
            <person name="Poulsen N."/>
            <person name="Robison M."/>
            <person name="Rychlewski L."/>
            <person name="Rynearson T.A."/>
            <person name="Schmutz J."/>
            <person name="Shapiro H."/>
            <person name="Siaut M."/>
            <person name="Stanley M."/>
            <person name="Sussman M.R."/>
            <person name="Taylor A.R."/>
            <person name="Vardi A."/>
            <person name="von Dassow P."/>
            <person name="Vyverman W."/>
            <person name="Willis A."/>
            <person name="Wyrwicz L.S."/>
            <person name="Rokhsar D.S."/>
            <person name="Weissenbach J."/>
            <person name="Armbrust E.V."/>
            <person name="Green B.R."/>
            <person name="Van de Peer Y."/>
            <person name="Grigoriev I.V."/>
        </authorList>
    </citation>
    <scope>NUCLEOTIDE SEQUENCE [LARGE SCALE GENOMIC DNA]</scope>
    <source>
        <strain evidence="3 4">CCMP1335</strain>
    </source>
</reference>
<dbReference type="eggNOG" id="ENOG502QS9T">
    <property type="taxonomic scope" value="Eukaryota"/>
</dbReference>
<dbReference type="GeneID" id="7443545"/>
<gene>
    <name evidence="3" type="ORF">THAPSDRAFT_8019</name>
</gene>